<dbReference type="Proteomes" id="UP000034539">
    <property type="component" value="Unassembled WGS sequence"/>
</dbReference>
<evidence type="ECO:0000313" key="1">
    <source>
        <dbReference type="EMBL" id="KKR31054.1"/>
    </source>
</evidence>
<proteinExistence type="predicted"/>
<evidence type="ECO:0000313" key="2">
    <source>
        <dbReference type="Proteomes" id="UP000034539"/>
    </source>
</evidence>
<dbReference type="EMBL" id="LBXN01000086">
    <property type="protein sequence ID" value="KKR31054.1"/>
    <property type="molecule type" value="Genomic_DNA"/>
</dbReference>
<accession>A0A0G0PSC0</accession>
<comment type="caution">
    <text evidence="1">The sequence shown here is derived from an EMBL/GenBank/DDBJ whole genome shotgun (WGS) entry which is preliminary data.</text>
</comment>
<name>A0A0G0PSC0_9BACT</name>
<reference evidence="1 2" key="1">
    <citation type="journal article" date="2015" name="Nature">
        <title>rRNA introns, odd ribosomes, and small enigmatic genomes across a large radiation of phyla.</title>
        <authorList>
            <person name="Brown C.T."/>
            <person name="Hug L.A."/>
            <person name="Thomas B.C."/>
            <person name="Sharon I."/>
            <person name="Castelle C.J."/>
            <person name="Singh A."/>
            <person name="Wilkins M.J."/>
            <person name="Williams K.H."/>
            <person name="Banfield J.F."/>
        </authorList>
    </citation>
    <scope>NUCLEOTIDE SEQUENCE [LARGE SCALE GENOMIC DNA]</scope>
</reference>
<sequence length="51" mass="5936">MGKYDIEKQKWDSKSFHLLEERKCLKGISTFEDIFTSQNNSQTNLAGLLKN</sequence>
<dbReference type="AlphaFoldDB" id="A0A0G0PSC0"/>
<protein>
    <submittedName>
        <fullName evidence="1">Uncharacterized protein</fullName>
    </submittedName>
</protein>
<gene>
    <name evidence="1" type="ORF">UT63_C0086G0006</name>
</gene>
<organism evidence="1 2">
    <name type="scientific">Candidatus Gottesmanbacteria bacterium GW2011_GWC2_39_8</name>
    <dbReference type="NCBI Taxonomy" id="1618450"/>
    <lineage>
        <taxon>Bacteria</taxon>
        <taxon>Candidatus Gottesmaniibacteriota</taxon>
    </lineage>
</organism>